<keyword evidence="3" id="KW-0732">Signal</keyword>
<sequence>MFLDPAPITIALAIILSTSPHVLAVPHRKHHNKLLGRAGEVEYYEQQHANDPMFATTLPAEIPPVTVESVQTITVTPTPAMSPMPSNMQFQLPPGMPLPDGTRKPVDMKSASTASSSSTSKTTSKAKITSTSSSKMTTSASKTSSTTQTLKPSSASTTSVSSVVVALPTKSFTVTVSEGTSVQSIVTPTSPAMNNVHDGAAELLGLLGMGLNQLTGKVGTAKTSKTDSTKSNAHTEGTKTDATKQSTASTATTGGASVCGAGTARKCCSAVHNNLDGLVGLVDGLLGLDLGYLTFDTAVGYGCNDIDDEDIIVGDGGMCWDVVSCCENNALSTLDEVFVGCVPIF</sequence>
<feature type="chain" id="PRO_5002845641" description="Hydrophobin" evidence="3">
    <location>
        <begin position="25"/>
        <end position="345"/>
    </location>
</feature>
<proteinExistence type="predicted"/>
<feature type="compositionally biased region" description="Low complexity" evidence="2">
    <location>
        <begin position="243"/>
        <end position="253"/>
    </location>
</feature>
<evidence type="ECO:0000256" key="1">
    <source>
        <dbReference type="ARBA" id="ARBA00023157"/>
    </source>
</evidence>
<dbReference type="GO" id="GO:0005199">
    <property type="term" value="F:structural constituent of cell wall"/>
    <property type="evidence" value="ECO:0007669"/>
    <property type="project" value="InterPro"/>
</dbReference>
<feature type="region of interest" description="Disordered" evidence="2">
    <location>
        <begin position="91"/>
        <end position="159"/>
    </location>
</feature>
<dbReference type="VEuPathDB" id="FungiDB:PMAA_082480"/>
<accession>B6QFK7</accession>
<dbReference type="InterPro" id="IPR001338">
    <property type="entry name" value="Class_I_Hydrophobin"/>
</dbReference>
<dbReference type="Pfam" id="PF01185">
    <property type="entry name" value="Hydrophobin"/>
    <property type="match status" value="1"/>
</dbReference>
<evidence type="ECO:0000256" key="3">
    <source>
        <dbReference type="SAM" id="SignalP"/>
    </source>
</evidence>
<protein>
    <recommendedName>
        <fullName evidence="6">Hydrophobin</fullName>
    </recommendedName>
</protein>
<dbReference type="HOGENOM" id="CLU_869268_0_0_1"/>
<reference evidence="5" key="1">
    <citation type="journal article" date="2015" name="Genome Announc.">
        <title>Genome sequence of the AIDS-associated pathogen Penicillium marneffei (ATCC18224) and its near taxonomic relative Talaromyces stipitatus (ATCC10500).</title>
        <authorList>
            <person name="Nierman W.C."/>
            <person name="Fedorova-Abrams N.D."/>
            <person name="Andrianopoulos A."/>
        </authorList>
    </citation>
    <scope>NUCLEOTIDE SEQUENCE [LARGE SCALE GENOMIC DNA]</scope>
    <source>
        <strain evidence="5">ATCC 18224 / CBS 334.59 / QM 7333</strain>
    </source>
</reference>
<dbReference type="GO" id="GO:0009277">
    <property type="term" value="C:fungal-type cell wall"/>
    <property type="evidence" value="ECO:0007669"/>
    <property type="project" value="InterPro"/>
</dbReference>
<dbReference type="Proteomes" id="UP000001294">
    <property type="component" value="Unassembled WGS sequence"/>
</dbReference>
<feature type="region of interest" description="Disordered" evidence="2">
    <location>
        <begin position="218"/>
        <end position="253"/>
    </location>
</feature>
<keyword evidence="5" id="KW-1185">Reference proteome</keyword>
<keyword evidence="1" id="KW-1015">Disulfide bond</keyword>
<evidence type="ECO:0008006" key="6">
    <source>
        <dbReference type="Google" id="ProtNLM"/>
    </source>
</evidence>
<organism evidence="4 5">
    <name type="scientific">Talaromyces marneffei (strain ATCC 18224 / CBS 334.59 / QM 7333)</name>
    <name type="common">Penicillium marneffei</name>
    <dbReference type="NCBI Taxonomy" id="441960"/>
    <lineage>
        <taxon>Eukaryota</taxon>
        <taxon>Fungi</taxon>
        <taxon>Dikarya</taxon>
        <taxon>Ascomycota</taxon>
        <taxon>Pezizomycotina</taxon>
        <taxon>Eurotiomycetes</taxon>
        <taxon>Eurotiomycetidae</taxon>
        <taxon>Eurotiales</taxon>
        <taxon>Trichocomaceae</taxon>
        <taxon>Talaromyces</taxon>
        <taxon>Talaromyces sect. Talaromyces</taxon>
    </lineage>
</organism>
<gene>
    <name evidence="4" type="ORF">PMAA_082480</name>
</gene>
<evidence type="ECO:0000313" key="5">
    <source>
        <dbReference type="Proteomes" id="UP000001294"/>
    </source>
</evidence>
<dbReference type="OrthoDB" id="4227582at2759"/>
<evidence type="ECO:0000256" key="2">
    <source>
        <dbReference type="SAM" id="MobiDB-lite"/>
    </source>
</evidence>
<evidence type="ECO:0000313" key="4">
    <source>
        <dbReference type="EMBL" id="EEA24242.1"/>
    </source>
</evidence>
<dbReference type="EMBL" id="DS995901">
    <property type="protein sequence ID" value="EEA24242.1"/>
    <property type="molecule type" value="Genomic_DNA"/>
</dbReference>
<feature type="compositionally biased region" description="Low complexity" evidence="2">
    <location>
        <begin position="109"/>
        <end position="159"/>
    </location>
</feature>
<dbReference type="CDD" id="cd23507">
    <property type="entry name" value="hydrophobin_I"/>
    <property type="match status" value="1"/>
</dbReference>
<feature type="signal peptide" evidence="3">
    <location>
        <begin position="1"/>
        <end position="24"/>
    </location>
</feature>
<dbReference type="AlphaFoldDB" id="B6QFK7"/>
<name>B6QFK7_TALMQ</name>